<feature type="compositionally biased region" description="Low complexity" evidence="1">
    <location>
        <begin position="134"/>
        <end position="159"/>
    </location>
</feature>
<dbReference type="Proteomes" id="UP000298030">
    <property type="component" value="Unassembled WGS sequence"/>
</dbReference>
<reference evidence="3 4" key="1">
    <citation type="journal article" date="2019" name="Nat. Ecol. Evol.">
        <title>Megaphylogeny resolves global patterns of mushroom evolution.</title>
        <authorList>
            <person name="Varga T."/>
            <person name="Krizsan K."/>
            <person name="Foldi C."/>
            <person name="Dima B."/>
            <person name="Sanchez-Garcia M."/>
            <person name="Sanchez-Ramirez S."/>
            <person name="Szollosi G.J."/>
            <person name="Szarkandi J.G."/>
            <person name="Papp V."/>
            <person name="Albert L."/>
            <person name="Andreopoulos W."/>
            <person name="Angelini C."/>
            <person name="Antonin V."/>
            <person name="Barry K.W."/>
            <person name="Bougher N.L."/>
            <person name="Buchanan P."/>
            <person name="Buyck B."/>
            <person name="Bense V."/>
            <person name="Catcheside P."/>
            <person name="Chovatia M."/>
            <person name="Cooper J."/>
            <person name="Damon W."/>
            <person name="Desjardin D."/>
            <person name="Finy P."/>
            <person name="Geml J."/>
            <person name="Haridas S."/>
            <person name="Hughes K."/>
            <person name="Justo A."/>
            <person name="Karasinski D."/>
            <person name="Kautmanova I."/>
            <person name="Kiss B."/>
            <person name="Kocsube S."/>
            <person name="Kotiranta H."/>
            <person name="LaButti K.M."/>
            <person name="Lechner B.E."/>
            <person name="Liimatainen K."/>
            <person name="Lipzen A."/>
            <person name="Lukacs Z."/>
            <person name="Mihaltcheva S."/>
            <person name="Morgado L.N."/>
            <person name="Niskanen T."/>
            <person name="Noordeloos M.E."/>
            <person name="Ohm R.A."/>
            <person name="Ortiz-Santana B."/>
            <person name="Ovrebo C."/>
            <person name="Racz N."/>
            <person name="Riley R."/>
            <person name="Savchenko A."/>
            <person name="Shiryaev A."/>
            <person name="Soop K."/>
            <person name="Spirin V."/>
            <person name="Szebenyi C."/>
            <person name="Tomsovsky M."/>
            <person name="Tulloss R.E."/>
            <person name="Uehling J."/>
            <person name="Grigoriev I.V."/>
            <person name="Vagvolgyi C."/>
            <person name="Papp T."/>
            <person name="Martin F.M."/>
            <person name="Miettinen O."/>
            <person name="Hibbett D.S."/>
            <person name="Nagy L.G."/>
        </authorList>
    </citation>
    <scope>NUCLEOTIDE SEQUENCE [LARGE SCALE GENOMIC DNA]</scope>
    <source>
        <strain evidence="3 4">FP101781</strain>
    </source>
</reference>
<dbReference type="AlphaFoldDB" id="A0A4Y7TBU1"/>
<proteinExistence type="predicted"/>
<evidence type="ECO:0000256" key="1">
    <source>
        <dbReference type="SAM" id="MobiDB-lite"/>
    </source>
</evidence>
<feature type="region of interest" description="Disordered" evidence="1">
    <location>
        <begin position="134"/>
        <end position="165"/>
    </location>
</feature>
<dbReference type="OrthoDB" id="3014669at2759"/>
<name>A0A4Y7TBU1_COPMI</name>
<keyword evidence="4" id="KW-1185">Reference proteome</keyword>
<comment type="caution">
    <text evidence="3">The sequence shown here is derived from an EMBL/GenBank/DDBJ whole genome shotgun (WGS) entry which is preliminary data.</text>
</comment>
<feature type="chain" id="PRO_5021339868" description="Extracellular membrane protein CFEM domain-containing protein" evidence="2">
    <location>
        <begin position="25"/>
        <end position="187"/>
    </location>
</feature>
<evidence type="ECO:0000256" key="2">
    <source>
        <dbReference type="SAM" id="SignalP"/>
    </source>
</evidence>
<dbReference type="EMBL" id="QPFP01000018">
    <property type="protein sequence ID" value="TEB31600.1"/>
    <property type="molecule type" value="Genomic_DNA"/>
</dbReference>
<organism evidence="3 4">
    <name type="scientific">Coprinellus micaceus</name>
    <name type="common">Glistening ink-cap mushroom</name>
    <name type="synonym">Coprinus micaceus</name>
    <dbReference type="NCBI Taxonomy" id="71717"/>
    <lineage>
        <taxon>Eukaryota</taxon>
        <taxon>Fungi</taxon>
        <taxon>Dikarya</taxon>
        <taxon>Basidiomycota</taxon>
        <taxon>Agaricomycotina</taxon>
        <taxon>Agaricomycetes</taxon>
        <taxon>Agaricomycetidae</taxon>
        <taxon>Agaricales</taxon>
        <taxon>Agaricineae</taxon>
        <taxon>Psathyrellaceae</taxon>
        <taxon>Coprinellus</taxon>
    </lineage>
</organism>
<feature type="signal peptide" evidence="2">
    <location>
        <begin position="1"/>
        <end position="24"/>
    </location>
</feature>
<gene>
    <name evidence="3" type="ORF">FA13DRAFT_334652</name>
</gene>
<sequence length="187" mass="19190">MLVTQRAAHNTVLLVLALLTYVSAYNVSPALLELGRRQTTTESCRPACADRDALQEACAAAGDGDCCRPTYPSAHLTCAYCLSYGSGIDDEQRERLHRSAQAYVERMSTDCARQGQPLDAASVTLTITAGSTTATATQTTRGGSTGTATTASGNPTSTGQNGASSSISGLENLGVALLLGIGASLLA</sequence>
<accession>A0A4Y7TBU1</accession>
<evidence type="ECO:0008006" key="5">
    <source>
        <dbReference type="Google" id="ProtNLM"/>
    </source>
</evidence>
<evidence type="ECO:0000313" key="4">
    <source>
        <dbReference type="Proteomes" id="UP000298030"/>
    </source>
</evidence>
<evidence type="ECO:0000313" key="3">
    <source>
        <dbReference type="EMBL" id="TEB31600.1"/>
    </source>
</evidence>
<keyword evidence="2" id="KW-0732">Signal</keyword>
<protein>
    <recommendedName>
        <fullName evidence="5">Extracellular membrane protein CFEM domain-containing protein</fullName>
    </recommendedName>
</protein>